<accession>A0A0W8G0S9</accession>
<keyword evidence="6" id="KW-0862">Zinc</keyword>
<dbReference type="CDD" id="cd03890">
    <property type="entry name" value="M20_pepD"/>
    <property type="match status" value="1"/>
</dbReference>
<sequence>MSKQAIEGLQPEIIWQRFYEISQIPRPSKKEEKILDYLRKFAKEHNLEMKEDDIHNIVMKVPATKGYENAPTVVVQGHVDMVCEKNKSTKHDFDNDPIKLVRDGDWIAAEGTTLGADNGIGVAAGLALVTDESVTHGPLELLCTVDEETGLTGANNLGKNLLEGKTLLNLDSEEDGAFYVGCSGGQDTVGIFNVVWDDIPKNYKSYELMLDGLKGGHSGLDIANGRANAIKLFARLLLKLSDIDYRIAEINGGSKRNAIPREAEAIIFINESDESKIKNILDSFVKEALLEFKVNDGGLKVSLTKKETKHEKVFAKDFSDKVVNLLHALPHGIMAMSPDIPDLVETSTNLATIFTREDKLRVGTSQRSSVDSAKTNISKMVKAAFVLAEIDKIEDADSYPGWQPNLNSKILKLSKEVFKEQYGKEPEIKAIHAGLECGILADKYPGLDMVSFGPTIQGAHSPDERVNIKDVGKFYKLLSGILEKIAKSN</sequence>
<keyword evidence="7" id="KW-0482">Metalloprotease</keyword>
<dbReference type="EMBL" id="LNQE01000407">
    <property type="protein sequence ID" value="KUG26776.1"/>
    <property type="molecule type" value="Genomic_DNA"/>
</dbReference>
<comment type="cofactor">
    <cofactor evidence="2">
        <name>Zn(2+)</name>
        <dbReference type="ChEBI" id="CHEBI:29105"/>
    </cofactor>
</comment>
<evidence type="ECO:0000256" key="2">
    <source>
        <dbReference type="ARBA" id="ARBA00001947"/>
    </source>
</evidence>
<dbReference type="SUPFAM" id="SSF53187">
    <property type="entry name" value="Zn-dependent exopeptidases"/>
    <property type="match status" value="1"/>
</dbReference>
<dbReference type="InterPro" id="IPR001160">
    <property type="entry name" value="Peptidase_M20C"/>
</dbReference>
<dbReference type="NCBIfam" id="TIGR01893">
    <property type="entry name" value="aa-his-dipept"/>
    <property type="match status" value="1"/>
</dbReference>
<evidence type="ECO:0000259" key="9">
    <source>
        <dbReference type="Pfam" id="PF07687"/>
    </source>
</evidence>
<protein>
    <submittedName>
        <fullName evidence="10">Aminoacyl-histidine dipeptidase (Peptidase d)</fullName>
    </submittedName>
</protein>
<evidence type="ECO:0000256" key="5">
    <source>
        <dbReference type="ARBA" id="ARBA00022801"/>
    </source>
</evidence>
<comment type="caution">
    <text evidence="10">The sequence shown here is derived from an EMBL/GenBank/DDBJ whole genome shotgun (WGS) entry which is preliminary data.</text>
</comment>
<keyword evidence="4" id="KW-0479">Metal-binding</keyword>
<dbReference type="GO" id="GO:0046872">
    <property type="term" value="F:metal ion binding"/>
    <property type="evidence" value="ECO:0007669"/>
    <property type="project" value="UniProtKB-KW"/>
</dbReference>
<evidence type="ECO:0000256" key="1">
    <source>
        <dbReference type="ARBA" id="ARBA00001941"/>
    </source>
</evidence>
<dbReference type="InterPro" id="IPR002933">
    <property type="entry name" value="Peptidase_M20"/>
</dbReference>
<evidence type="ECO:0000256" key="4">
    <source>
        <dbReference type="ARBA" id="ARBA00022723"/>
    </source>
</evidence>
<evidence type="ECO:0000256" key="3">
    <source>
        <dbReference type="ARBA" id="ARBA00022670"/>
    </source>
</evidence>
<dbReference type="Gene3D" id="3.40.630.10">
    <property type="entry name" value="Zn peptidases"/>
    <property type="match status" value="2"/>
</dbReference>
<dbReference type="InterPro" id="IPR011650">
    <property type="entry name" value="Peptidase_M20_dimer"/>
</dbReference>
<dbReference type="Pfam" id="PF01546">
    <property type="entry name" value="Peptidase_M20"/>
    <property type="match status" value="1"/>
</dbReference>
<dbReference type="PRINTS" id="PR00934">
    <property type="entry name" value="XHISDIPTASE"/>
</dbReference>
<evidence type="ECO:0000256" key="7">
    <source>
        <dbReference type="ARBA" id="ARBA00023049"/>
    </source>
</evidence>
<proteinExistence type="predicted"/>
<reference evidence="10" key="1">
    <citation type="journal article" date="2015" name="Proc. Natl. Acad. Sci. U.S.A.">
        <title>Networks of energetic and metabolic interactions define dynamics in microbial communities.</title>
        <authorList>
            <person name="Embree M."/>
            <person name="Liu J.K."/>
            <person name="Al-Bassam M.M."/>
            <person name="Zengler K."/>
        </authorList>
    </citation>
    <scope>NUCLEOTIDE SEQUENCE</scope>
</reference>
<evidence type="ECO:0000313" key="10">
    <source>
        <dbReference type="EMBL" id="KUG26776.1"/>
    </source>
</evidence>
<gene>
    <name evidence="10" type="ORF">ASZ90_003380</name>
</gene>
<keyword evidence="5" id="KW-0378">Hydrolase</keyword>
<dbReference type="PIRSF" id="PIRSF016599">
    <property type="entry name" value="Xaa-His_dipept"/>
    <property type="match status" value="1"/>
</dbReference>
<dbReference type="GO" id="GO:0070573">
    <property type="term" value="F:metallodipeptidase activity"/>
    <property type="evidence" value="ECO:0007669"/>
    <property type="project" value="TreeGrafter"/>
</dbReference>
<comment type="cofactor">
    <cofactor evidence="1">
        <name>Co(2+)</name>
        <dbReference type="ChEBI" id="CHEBI:48828"/>
    </cofactor>
</comment>
<name>A0A0W8G0S9_9ZZZZ</name>
<dbReference type="FunFam" id="3.40.630.10:FF:000015">
    <property type="entry name" value="Aminoacyl-histidine dipeptidase PepD"/>
    <property type="match status" value="1"/>
</dbReference>
<dbReference type="FunFam" id="3.40.630.10:FF:000018">
    <property type="entry name" value="Aminoacyl-histidine dipeptidase PepD"/>
    <property type="match status" value="1"/>
</dbReference>
<feature type="domain" description="Peptidase M20 dimerisation" evidence="9">
    <location>
        <begin position="211"/>
        <end position="287"/>
    </location>
</feature>
<dbReference type="PANTHER" id="PTHR43501">
    <property type="entry name" value="CYTOSOL NON-SPECIFIC DIPEPTIDASE"/>
    <property type="match status" value="1"/>
</dbReference>
<dbReference type="PANTHER" id="PTHR43501:SF1">
    <property type="entry name" value="CYTOSOL NON-SPECIFIC DIPEPTIDASE"/>
    <property type="match status" value="1"/>
</dbReference>
<dbReference type="AlphaFoldDB" id="A0A0W8G0S9"/>
<dbReference type="GO" id="GO:0005829">
    <property type="term" value="C:cytosol"/>
    <property type="evidence" value="ECO:0007669"/>
    <property type="project" value="TreeGrafter"/>
</dbReference>
<keyword evidence="3" id="KW-0645">Protease</keyword>
<dbReference type="GO" id="GO:0006508">
    <property type="term" value="P:proteolysis"/>
    <property type="evidence" value="ECO:0007669"/>
    <property type="project" value="UniProtKB-KW"/>
</dbReference>
<organism evidence="10">
    <name type="scientific">hydrocarbon metagenome</name>
    <dbReference type="NCBI Taxonomy" id="938273"/>
    <lineage>
        <taxon>unclassified sequences</taxon>
        <taxon>metagenomes</taxon>
        <taxon>ecological metagenomes</taxon>
    </lineage>
</organism>
<keyword evidence="8" id="KW-0170">Cobalt</keyword>
<dbReference type="Pfam" id="PF07687">
    <property type="entry name" value="M20_dimer"/>
    <property type="match status" value="1"/>
</dbReference>
<evidence type="ECO:0000256" key="8">
    <source>
        <dbReference type="ARBA" id="ARBA00023285"/>
    </source>
</evidence>
<evidence type="ECO:0000256" key="6">
    <source>
        <dbReference type="ARBA" id="ARBA00022833"/>
    </source>
</evidence>